<evidence type="ECO:0000313" key="11">
    <source>
        <dbReference type="Proteomes" id="UP000292052"/>
    </source>
</evidence>
<dbReference type="GO" id="GO:0005765">
    <property type="term" value="C:lysosomal membrane"/>
    <property type="evidence" value="ECO:0007669"/>
    <property type="project" value="UniProtKB-SubCell"/>
</dbReference>
<evidence type="ECO:0000313" key="10">
    <source>
        <dbReference type="EMBL" id="RZC41022.1"/>
    </source>
</evidence>
<comment type="similarity">
    <text evidence="4">Belongs to the CDIP1/LITAF family.</text>
</comment>
<comment type="caution">
    <text evidence="10">The sequence shown here is derived from an EMBL/GenBank/DDBJ whole genome shotgun (WGS) entry which is preliminary data.</text>
</comment>
<keyword evidence="5" id="KW-0479">Metal-binding</keyword>
<keyword evidence="11" id="KW-1185">Reference proteome</keyword>
<keyword evidence="7 8" id="KW-0472">Membrane</keyword>
<dbReference type="InterPro" id="IPR037519">
    <property type="entry name" value="LITAF_fam"/>
</dbReference>
<protein>
    <submittedName>
        <fullName evidence="10">Zf-LITAF-like domain containing protein</fullName>
    </submittedName>
</protein>
<evidence type="ECO:0000259" key="9">
    <source>
        <dbReference type="PROSITE" id="PS51837"/>
    </source>
</evidence>
<keyword evidence="6" id="KW-0862">Zinc</keyword>
<evidence type="ECO:0000256" key="4">
    <source>
        <dbReference type="ARBA" id="ARBA00005975"/>
    </source>
</evidence>
<dbReference type="OrthoDB" id="5599753at2759"/>
<dbReference type="InterPro" id="IPR006629">
    <property type="entry name" value="LITAF"/>
</dbReference>
<dbReference type="Pfam" id="PF10601">
    <property type="entry name" value="zf-LITAF-like"/>
    <property type="match status" value="1"/>
</dbReference>
<feature type="non-terminal residue" evidence="10">
    <location>
        <position position="1"/>
    </location>
</feature>
<dbReference type="PROSITE" id="PS51837">
    <property type="entry name" value="LITAF"/>
    <property type="match status" value="1"/>
</dbReference>
<feature type="domain" description="LITAF" evidence="9">
    <location>
        <begin position="1"/>
        <end position="73"/>
    </location>
</feature>
<feature type="transmembrane region" description="Helical" evidence="8">
    <location>
        <begin position="28"/>
        <end position="49"/>
    </location>
</feature>
<accession>A0A482W7A1</accession>
<keyword evidence="8" id="KW-1133">Transmembrane helix</keyword>
<reference evidence="10 11" key="1">
    <citation type="submission" date="2017-03" db="EMBL/GenBank/DDBJ databases">
        <title>Genome of the blue death feigning beetle - Asbolus verrucosus.</title>
        <authorList>
            <person name="Rider S.D."/>
        </authorList>
    </citation>
    <scope>NUCLEOTIDE SEQUENCE [LARGE SCALE GENOMIC DNA]</scope>
    <source>
        <strain evidence="10">Butters</strain>
        <tissue evidence="10">Head and leg muscle</tissue>
    </source>
</reference>
<evidence type="ECO:0000256" key="3">
    <source>
        <dbReference type="ARBA" id="ARBA00004630"/>
    </source>
</evidence>
<evidence type="ECO:0000256" key="1">
    <source>
        <dbReference type="ARBA" id="ARBA00004414"/>
    </source>
</evidence>
<organism evidence="10 11">
    <name type="scientific">Asbolus verrucosus</name>
    <name type="common">Desert ironclad beetle</name>
    <dbReference type="NCBI Taxonomy" id="1661398"/>
    <lineage>
        <taxon>Eukaryota</taxon>
        <taxon>Metazoa</taxon>
        <taxon>Ecdysozoa</taxon>
        <taxon>Arthropoda</taxon>
        <taxon>Hexapoda</taxon>
        <taxon>Insecta</taxon>
        <taxon>Pterygota</taxon>
        <taxon>Neoptera</taxon>
        <taxon>Endopterygota</taxon>
        <taxon>Coleoptera</taxon>
        <taxon>Polyphaga</taxon>
        <taxon>Cucujiformia</taxon>
        <taxon>Tenebrionidae</taxon>
        <taxon>Pimeliinae</taxon>
        <taxon>Asbolus</taxon>
    </lineage>
</organism>
<evidence type="ECO:0000256" key="7">
    <source>
        <dbReference type="ARBA" id="ARBA00023136"/>
    </source>
</evidence>
<gene>
    <name evidence="10" type="ORF">BDFB_011740</name>
</gene>
<keyword evidence="8" id="KW-0812">Transmembrane</keyword>
<evidence type="ECO:0000256" key="5">
    <source>
        <dbReference type="ARBA" id="ARBA00022723"/>
    </source>
</evidence>
<proteinExistence type="inferred from homology"/>
<evidence type="ECO:0000256" key="6">
    <source>
        <dbReference type="ARBA" id="ARBA00022833"/>
    </source>
</evidence>
<dbReference type="PANTHER" id="PTHR23292">
    <property type="entry name" value="LIPOPOLYSACCHARIDE-INDUCED TUMOR NECROSIS FACTOR-ALPHA FACTOR"/>
    <property type="match status" value="1"/>
</dbReference>
<dbReference type="PANTHER" id="PTHR23292:SF14">
    <property type="entry name" value="FI16615P1-RELATED"/>
    <property type="match status" value="1"/>
</dbReference>
<sequence length="74" mass="8548">LGPEPIYIWCTHCATVVITVTQSQRSKFTHLTAAALCLFGCWPCAMLPYCMNSCKNIYHYCPDCNYLFGMYRPW</sequence>
<dbReference type="Proteomes" id="UP000292052">
    <property type="component" value="Unassembled WGS sequence"/>
</dbReference>
<evidence type="ECO:0000256" key="2">
    <source>
        <dbReference type="ARBA" id="ARBA00004481"/>
    </source>
</evidence>
<dbReference type="STRING" id="1661398.A0A482W7A1"/>
<comment type="subcellular location">
    <subcellularLocation>
        <location evidence="2">Endosome membrane</location>
        <topology evidence="2">Peripheral membrane protein</topology>
    </subcellularLocation>
    <subcellularLocation>
        <location evidence="1">Late endosome membrane</location>
    </subcellularLocation>
    <subcellularLocation>
        <location evidence="3">Lysosome membrane</location>
        <topology evidence="3">Peripheral membrane protein</topology>
        <orientation evidence="3">Cytoplasmic side</orientation>
    </subcellularLocation>
</comment>
<dbReference type="AlphaFoldDB" id="A0A482W7A1"/>
<dbReference type="EMBL" id="QDEB01020814">
    <property type="protein sequence ID" value="RZC41022.1"/>
    <property type="molecule type" value="Genomic_DNA"/>
</dbReference>
<evidence type="ECO:0000256" key="8">
    <source>
        <dbReference type="SAM" id="Phobius"/>
    </source>
</evidence>
<dbReference type="GO" id="GO:0008270">
    <property type="term" value="F:zinc ion binding"/>
    <property type="evidence" value="ECO:0007669"/>
    <property type="project" value="TreeGrafter"/>
</dbReference>
<dbReference type="SMART" id="SM00714">
    <property type="entry name" value="LITAF"/>
    <property type="match status" value="1"/>
</dbReference>
<name>A0A482W7A1_ASBVE</name>
<dbReference type="GO" id="GO:0031902">
    <property type="term" value="C:late endosome membrane"/>
    <property type="evidence" value="ECO:0007669"/>
    <property type="project" value="UniProtKB-SubCell"/>
</dbReference>